<accession>A0A8X6W175</accession>
<sequence>MMIQRHLIVKHFPWTYSPKNWEFRAICELATRGKTALLCHVYRLRLGLRLPAVAHTTGGFTGPSLCDVVDCCEPPPFDSRSVLWLPPDVK</sequence>
<dbReference type="AlphaFoldDB" id="A0A8X6W175"/>
<dbReference type="EMBL" id="BMAU01021375">
    <property type="protein sequence ID" value="GFY26360.1"/>
    <property type="molecule type" value="Genomic_DNA"/>
</dbReference>
<dbReference type="Proteomes" id="UP000887159">
    <property type="component" value="Unassembled WGS sequence"/>
</dbReference>
<keyword evidence="2" id="KW-1185">Reference proteome</keyword>
<evidence type="ECO:0000313" key="2">
    <source>
        <dbReference type="Proteomes" id="UP000887159"/>
    </source>
</evidence>
<evidence type="ECO:0000313" key="1">
    <source>
        <dbReference type="EMBL" id="GFY26360.1"/>
    </source>
</evidence>
<proteinExistence type="predicted"/>
<protein>
    <submittedName>
        <fullName evidence="1">Uncharacterized protein</fullName>
    </submittedName>
</protein>
<comment type="caution">
    <text evidence="1">The sequence shown here is derived from an EMBL/GenBank/DDBJ whole genome shotgun (WGS) entry which is preliminary data.</text>
</comment>
<name>A0A8X6W175_TRICX</name>
<organism evidence="1 2">
    <name type="scientific">Trichonephila clavipes</name>
    <name type="common">Golden silk orbweaver</name>
    <name type="synonym">Nephila clavipes</name>
    <dbReference type="NCBI Taxonomy" id="2585209"/>
    <lineage>
        <taxon>Eukaryota</taxon>
        <taxon>Metazoa</taxon>
        <taxon>Ecdysozoa</taxon>
        <taxon>Arthropoda</taxon>
        <taxon>Chelicerata</taxon>
        <taxon>Arachnida</taxon>
        <taxon>Araneae</taxon>
        <taxon>Araneomorphae</taxon>
        <taxon>Entelegynae</taxon>
        <taxon>Araneoidea</taxon>
        <taxon>Nephilidae</taxon>
        <taxon>Trichonephila</taxon>
    </lineage>
</organism>
<gene>
    <name evidence="1" type="ORF">TNCV_25571</name>
</gene>
<reference evidence="1" key="1">
    <citation type="submission" date="2020-08" db="EMBL/GenBank/DDBJ databases">
        <title>Multicomponent nature underlies the extraordinary mechanical properties of spider dragline silk.</title>
        <authorList>
            <person name="Kono N."/>
            <person name="Nakamura H."/>
            <person name="Mori M."/>
            <person name="Yoshida Y."/>
            <person name="Ohtoshi R."/>
            <person name="Malay A.D."/>
            <person name="Moran D.A.P."/>
            <person name="Tomita M."/>
            <person name="Numata K."/>
            <person name="Arakawa K."/>
        </authorList>
    </citation>
    <scope>NUCLEOTIDE SEQUENCE</scope>
</reference>